<organism evidence="1 2">
    <name type="scientific">Datura stramonium</name>
    <name type="common">Jimsonweed</name>
    <name type="synonym">Common thornapple</name>
    <dbReference type="NCBI Taxonomy" id="4076"/>
    <lineage>
        <taxon>Eukaryota</taxon>
        <taxon>Viridiplantae</taxon>
        <taxon>Streptophyta</taxon>
        <taxon>Embryophyta</taxon>
        <taxon>Tracheophyta</taxon>
        <taxon>Spermatophyta</taxon>
        <taxon>Magnoliopsida</taxon>
        <taxon>eudicotyledons</taxon>
        <taxon>Gunneridae</taxon>
        <taxon>Pentapetalae</taxon>
        <taxon>asterids</taxon>
        <taxon>lamiids</taxon>
        <taxon>Solanales</taxon>
        <taxon>Solanaceae</taxon>
        <taxon>Solanoideae</taxon>
        <taxon>Datureae</taxon>
        <taxon>Datura</taxon>
    </lineage>
</organism>
<sequence>KDHANGNKGKKLCDTIDTIIEQVIDLDSSGKNGIGDTIKVPNVTKIITTLRSGLRRFFGLKGMMILRKKGVEGRGTS</sequence>
<feature type="non-terminal residue" evidence="1">
    <location>
        <position position="1"/>
    </location>
</feature>
<evidence type="ECO:0000313" key="1">
    <source>
        <dbReference type="EMBL" id="MCD7468306.1"/>
    </source>
</evidence>
<comment type="caution">
    <text evidence="1">The sequence shown here is derived from an EMBL/GenBank/DDBJ whole genome shotgun (WGS) entry which is preliminary data.</text>
</comment>
<reference evidence="1 2" key="1">
    <citation type="journal article" date="2021" name="BMC Genomics">
        <title>Datura genome reveals duplications of psychoactive alkaloid biosynthetic genes and high mutation rate following tissue culture.</title>
        <authorList>
            <person name="Rajewski A."/>
            <person name="Carter-House D."/>
            <person name="Stajich J."/>
            <person name="Litt A."/>
        </authorList>
    </citation>
    <scope>NUCLEOTIDE SEQUENCE [LARGE SCALE GENOMIC DNA]</scope>
    <source>
        <strain evidence="1">AR-01</strain>
    </source>
</reference>
<gene>
    <name evidence="1" type="ORF">HAX54_006376</name>
</gene>
<dbReference type="EMBL" id="JACEIK010001321">
    <property type="protein sequence ID" value="MCD7468306.1"/>
    <property type="molecule type" value="Genomic_DNA"/>
</dbReference>
<accession>A0ABS8TBD5</accession>
<evidence type="ECO:0000313" key="2">
    <source>
        <dbReference type="Proteomes" id="UP000823775"/>
    </source>
</evidence>
<dbReference type="Proteomes" id="UP000823775">
    <property type="component" value="Unassembled WGS sequence"/>
</dbReference>
<name>A0ABS8TBD5_DATST</name>
<protein>
    <submittedName>
        <fullName evidence="1">Uncharacterized protein</fullName>
    </submittedName>
</protein>
<proteinExistence type="predicted"/>
<keyword evidence="2" id="KW-1185">Reference proteome</keyword>